<dbReference type="InterPro" id="IPR011004">
    <property type="entry name" value="Trimer_LpxA-like_sf"/>
</dbReference>
<gene>
    <name evidence="7 10" type="primary">lpxD</name>
    <name evidence="10" type="ORF">M0638_18805</name>
</gene>
<comment type="function">
    <text evidence="7">Catalyzes the N-acylation of UDP-3-O-acylglucosamine using 3-hydroxyacyl-ACP as the acyl donor. Is involved in the biosynthesis of lipid A, a phosphorylated glycolipid that anchors the lipopolysaccharide to the outer membrane of the cell.</text>
</comment>
<feature type="domain" description="Mannose-1-phosphate guanyltransferase C-terminal" evidence="9">
    <location>
        <begin position="124"/>
        <end position="228"/>
    </location>
</feature>
<comment type="pathway">
    <text evidence="7">Bacterial outer membrane biogenesis; LPS lipid A biosynthesis.</text>
</comment>
<evidence type="ECO:0000256" key="3">
    <source>
        <dbReference type="ARBA" id="ARBA00022679"/>
    </source>
</evidence>
<dbReference type="InterPro" id="IPR007691">
    <property type="entry name" value="LpxD"/>
</dbReference>
<evidence type="ECO:0000256" key="2">
    <source>
        <dbReference type="ARBA" id="ARBA00022556"/>
    </source>
</evidence>
<dbReference type="PANTHER" id="PTHR43378">
    <property type="entry name" value="UDP-3-O-ACYLGLUCOSAMINE N-ACYLTRANSFERASE"/>
    <property type="match status" value="1"/>
</dbReference>
<sequence>MTMAGDPRFFARSGPYSLAEVARAAGGEPSAGEMLLTGVAPLGSAGPTEVSFLDNPRYIEALAATRAGAVIVSPAMLCRVPPGTVGIATENPYAGWARVAALFHPPAPARPGIHPSAVVLEGARVDPGAEIGPFCLIGAGAAIGAGCRLGAGVAIGDSVSIGADCRLGAGVSISHATLGARVHVKPGARIGQEGFGFATTPTGFLAVPQLGLVVVGDDVEVGANTTIDRGSARDTVIGAGSRLDNQVQIGHNVRIGRCCVLVSHVAISGSTTLEDFVQVGGQAGMAGHLKVGRGARIGAQAGVIADIPAGTAVIGSPAQPAGAFFRQVALLKRLAGRRTAG</sequence>
<dbReference type="NCBIfam" id="TIGR01853">
    <property type="entry name" value="lipid_A_lpxD"/>
    <property type="match status" value="1"/>
</dbReference>
<keyword evidence="11" id="KW-1185">Reference proteome</keyword>
<evidence type="ECO:0000256" key="6">
    <source>
        <dbReference type="ARBA" id="ARBA00023315"/>
    </source>
</evidence>
<evidence type="ECO:0000256" key="4">
    <source>
        <dbReference type="ARBA" id="ARBA00022737"/>
    </source>
</evidence>
<evidence type="ECO:0000256" key="5">
    <source>
        <dbReference type="ARBA" id="ARBA00023098"/>
    </source>
</evidence>
<dbReference type="RefSeq" id="WP_248668545.1">
    <property type="nucleotide sequence ID" value="NZ_JALPRX010000083.1"/>
</dbReference>
<dbReference type="InterPro" id="IPR020573">
    <property type="entry name" value="UDP_GlcNAc_AcTrfase_non-rep"/>
</dbReference>
<comment type="subunit">
    <text evidence="7">Homotrimer.</text>
</comment>
<comment type="similarity">
    <text evidence="7">Belongs to the transferase hexapeptide repeat family. LpxD subfamily.</text>
</comment>
<evidence type="ECO:0000313" key="11">
    <source>
        <dbReference type="Proteomes" id="UP001139516"/>
    </source>
</evidence>
<dbReference type="GO" id="GO:0016410">
    <property type="term" value="F:N-acyltransferase activity"/>
    <property type="evidence" value="ECO:0007669"/>
    <property type="project" value="InterPro"/>
</dbReference>
<dbReference type="SUPFAM" id="SSF51161">
    <property type="entry name" value="Trimeric LpxA-like enzymes"/>
    <property type="match status" value="1"/>
</dbReference>
<evidence type="ECO:0000256" key="7">
    <source>
        <dbReference type="HAMAP-Rule" id="MF_00523"/>
    </source>
</evidence>
<dbReference type="GO" id="GO:0009245">
    <property type="term" value="P:lipid A biosynthetic process"/>
    <property type="evidence" value="ECO:0007669"/>
    <property type="project" value="UniProtKB-UniRule"/>
</dbReference>
<organism evidence="10 11">
    <name type="scientific">Roseomonas acroporae</name>
    <dbReference type="NCBI Taxonomy" id="2937791"/>
    <lineage>
        <taxon>Bacteria</taxon>
        <taxon>Pseudomonadati</taxon>
        <taxon>Pseudomonadota</taxon>
        <taxon>Alphaproteobacteria</taxon>
        <taxon>Acetobacterales</taxon>
        <taxon>Roseomonadaceae</taxon>
        <taxon>Roseomonas</taxon>
    </lineage>
</organism>
<feature type="domain" description="UDP-3-O-[3-hydroxymyristoyl] glucosamine N-acyltransferase non-repeat region" evidence="8">
    <location>
        <begin position="35"/>
        <end position="102"/>
    </location>
</feature>
<comment type="catalytic activity">
    <reaction evidence="7">
        <text>a UDP-3-O-[(3R)-3-hydroxyacyl]-alpha-D-glucosamine + a (3R)-hydroxyacyl-[ACP] = a UDP-2-N,3-O-bis[(3R)-3-hydroxyacyl]-alpha-D-glucosamine + holo-[ACP] + H(+)</text>
        <dbReference type="Rhea" id="RHEA:53836"/>
        <dbReference type="Rhea" id="RHEA-COMP:9685"/>
        <dbReference type="Rhea" id="RHEA-COMP:9945"/>
        <dbReference type="ChEBI" id="CHEBI:15378"/>
        <dbReference type="ChEBI" id="CHEBI:64479"/>
        <dbReference type="ChEBI" id="CHEBI:78827"/>
        <dbReference type="ChEBI" id="CHEBI:137740"/>
        <dbReference type="ChEBI" id="CHEBI:137748"/>
        <dbReference type="EC" id="2.3.1.191"/>
    </reaction>
</comment>
<dbReference type="Pfam" id="PF04613">
    <property type="entry name" value="LpxD"/>
    <property type="match status" value="1"/>
</dbReference>
<feature type="active site" description="Proton acceptor" evidence="7">
    <location>
        <position position="251"/>
    </location>
</feature>
<evidence type="ECO:0000313" key="10">
    <source>
        <dbReference type="EMBL" id="MCK8786429.1"/>
    </source>
</evidence>
<dbReference type="AlphaFoldDB" id="A0A9X1Y9L7"/>
<keyword evidence="2 7" id="KW-0441">Lipid A biosynthesis</keyword>
<accession>A0A9X1Y9L7</accession>
<dbReference type="InterPro" id="IPR056729">
    <property type="entry name" value="GMPPB_C"/>
</dbReference>
<dbReference type="Gene3D" id="2.160.10.10">
    <property type="entry name" value="Hexapeptide repeat proteins"/>
    <property type="match status" value="1"/>
</dbReference>
<dbReference type="NCBIfam" id="NF002060">
    <property type="entry name" value="PRK00892.1"/>
    <property type="match status" value="1"/>
</dbReference>
<dbReference type="CDD" id="cd03352">
    <property type="entry name" value="LbH_LpxD"/>
    <property type="match status" value="1"/>
</dbReference>
<proteinExistence type="inferred from homology"/>
<evidence type="ECO:0000259" key="8">
    <source>
        <dbReference type="Pfam" id="PF04613"/>
    </source>
</evidence>
<dbReference type="GO" id="GO:0103118">
    <property type="term" value="F:UDP-3-O-[(3R)-3-hydroxyacyl]-glucosamine N-acyltransferase activity"/>
    <property type="evidence" value="ECO:0007669"/>
    <property type="project" value="UniProtKB-EC"/>
</dbReference>
<dbReference type="Pfam" id="PF25087">
    <property type="entry name" value="GMPPB_C"/>
    <property type="match status" value="1"/>
</dbReference>
<keyword evidence="3 7" id="KW-0808">Transferase</keyword>
<dbReference type="HAMAP" id="MF_00523">
    <property type="entry name" value="LpxD"/>
    <property type="match status" value="1"/>
</dbReference>
<keyword evidence="1 7" id="KW-0444">Lipid biosynthesis</keyword>
<evidence type="ECO:0000256" key="1">
    <source>
        <dbReference type="ARBA" id="ARBA00022516"/>
    </source>
</evidence>
<dbReference type="GO" id="GO:0016020">
    <property type="term" value="C:membrane"/>
    <property type="evidence" value="ECO:0007669"/>
    <property type="project" value="GOC"/>
</dbReference>
<protein>
    <recommendedName>
        <fullName evidence="7">UDP-3-O-acylglucosamine N-acyltransferase</fullName>
        <ecNumber evidence="7">2.3.1.191</ecNumber>
    </recommendedName>
</protein>
<evidence type="ECO:0000259" key="9">
    <source>
        <dbReference type="Pfam" id="PF25087"/>
    </source>
</evidence>
<dbReference type="PANTHER" id="PTHR43378:SF2">
    <property type="entry name" value="UDP-3-O-ACYLGLUCOSAMINE N-ACYLTRANSFERASE 1, MITOCHONDRIAL-RELATED"/>
    <property type="match status" value="1"/>
</dbReference>
<keyword evidence="6 7" id="KW-0012">Acyltransferase</keyword>
<dbReference type="EMBL" id="JALPRX010000083">
    <property type="protein sequence ID" value="MCK8786429.1"/>
    <property type="molecule type" value="Genomic_DNA"/>
</dbReference>
<dbReference type="EC" id="2.3.1.191" evidence="7"/>
<dbReference type="Gene3D" id="3.40.1390.10">
    <property type="entry name" value="MurE/MurF, N-terminal domain"/>
    <property type="match status" value="1"/>
</dbReference>
<dbReference type="Proteomes" id="UP001139516">
    <property type="component" value="Unassembled WGS sequence"/>
</dbReference>
<keyword evidence="5 7" id="KW-0443">Lipid metabolism</keyword>
<reference evidence="10" key="1">
    <citation type="submission" date="2022-04" db="EMBL/GenBank/DDBJ databases">
        <title>Roseomonas acroporae sp. nov., isolated from coral Acropora digitifera.</title>
        <authorList>
            <person name="Sun H."/>
        </authorList>
    </citation>
    <scope>NUCLEOTIDE SEQUENCE</scope>
    <source>
        <strain evidence="10">NAR14</strain>
    </source>
</reference>
<keyword evidence="4 7" id="KW-0677">Repeat</keyword>
<comment type="caution">
    <text evidence="10">The sequence shown here is derived from an EMBL/GenBank/DDBJ whole genome shotgun (WGS) entry which is preliminary data.</text>
</comment>
<name>A0A9X1Y9L7_9PROT</name>